<gene>
    <name evidence="1" type="ORF">AM592_14350</name>
</gene>
<reference evidence="2" key="1">
    <citation type="submission" date="2015-08" db="EMBL/GenBank/DDBJ databases">
        <title>Genome sequencing project for genomic taxonomy and phylogenomics of Bacillus-like bacteria.</title>
        <authorList>
            <person name="Liu B."/>
            <person name="Wang J."/>
            <person name="Zhu Y."/>
            <person name="Liu G."/>
            <person name="Chen Q."/>
            <person name="Chen Z."/>
            <person name="Lan J."/>
            <person name="Che J."/>
            <person name="Ge C."/>
            <person name="Shi H."/>
            <person name="Pan Z."/>
            <person name="Liu X."/>
        </authorList>
    </citation>
    <scope>NUCLEOTIDE SEQUENCE [LARGE SCALE GENOMIC DNA]</scope>
    <source>
        <strain evidence="2">FJAT-4402</strain>
    </source>
</reference>
<protein>
    <submittedName>
        <fullName evidence="1">Uncharacterized protein</fullName>
    </submittedName>
</protein>
<organism evidence="1 2">
    <name type="scientific">Bacillus gobiensis</name>
    <dbReference type="NCBI Taxonomy" id="1441095"/>
    <lineage>
        <taxon>Bacteria</taxon>
        <taxon>Bacillati</taxon>
        <taxon>Bacillota</taxon>
        <taxon>Bacilli</taxon>
        <taxon>Bacillales</taxon>
        <taxon>Bacillaceae</taxon>
        <taxon>Bacillus</taxon>
    </lineage>
</organism>
<reference evidence="1 2" key="2">
    <citation type="journal article" date="2016" name="Int. J. Syst. Evol. Microbiol.">
        <title>Bacillus gobiensis sp. nov., isolated from a soil sample.</title>
        <authorList>
            <person name="Liu B."/>
            <person name="Liu G.H."/>
            <person name="Cetin S."/>
            <person name="Schumann P."/>
            <person name="Pan Z.Z."/>
            <person name="Chen Q.Q."/>
        </authorList>
    </citation>
    <scope>NUCLEOTIDE SEQUENCE [LARGE SCALE GENOMIC DNA]</scope>
    <source>
        <strain evidence="1 2">FJAT-4402</strain>
    </source>
</reference>
<keyword evidence="2" id="KW-1185">Reference proteome</keyword>
<dbReference type="PATRIC" id="fig|1441095.3.peg.3164"/>
<evidence type="ECO:0000313" key="1">
    <source>
        <dbReference type="EMBL" id="ALC82624.1"/>
    </source>
</evidence>
<dbReference type="Proteomes" id="UP000067625">
    <property type="component" value="Chromosome"/>
</dbReference>
<name>A0A0M4FIA9_9BACI</name>
<dbReference type="AlphaFoldDB" id="A0A0M4FIA9"/>
<proteinExistence type="predicted"/>
<dbReference type="STRING" id="1441095.AM592_14350"/>
<accession>A0A0M4FIA9</accession>
<evidence type="ECO:0000313" key="2">
    <source>
        <dbReference type="Proteomes" id="UP000067625"/>
    </source>
</evidence>
<dbReference type="EMBL" id="CP012600">
    <property type="protein sequence ID" value="ALC82624.1"/>
    <property type="molecule type" value="Genomic_DNA"/>
</dbReference>
<sequence length="84" mass="9333">MAKKEGASSRKPFTGKEVHVPCLNKDRYGATDFEGCVKVGDNVKDVSRRVYTLKDIDIHQKNEFGVTNLELMKNGNAPYAKDGT</sequence>